<organism evidence="1 2">
    <name type="scientific">Catharanthus roseus</name>
    <name type="common">Madagascar periwinkle</name>
    <name type="synonym">Vinca rosea</name>
    <dbReference type="NCBI Taxonomy" id="4058"/>
    <lineage>
        <taxon>Eukaryota</taxon>
        <taxon>Viridiplantae</taxon>
        <taxon>Streptophyta</taxon>
        <taxon>Embryophyta</taxon>
        <taxon>Tracheophyta</taxon>
        <taxon>Spermatophyta</taxon>
        <taxon>Magnoliopsida</taxon>
        <taxon>eudicotyledons</taxon>
        <taxon>Gunneridae</taxon>
        <taxon>Pentapetalae</taxon>
        <taxon>asterids</taxon>
        <taxon>lamiids</taxon>
        <taxon>Gentianales</taxon>
        <taxon>Apocynaceae</taxon>
        <taxon>Rauvolfioideae</taxon>
        <taxon>Vinceae</taxon>
        <taxon>Catharanthinae</taxon>
        <taxon>Catharanthus</taxon>
    </lineage>
</organism>
<gene>
    <name evidence="1" type="ORF">M9H77_02657</name>
</gene>
<sequence length="110" mass="12688">MPDRVVRQFGYRQCSPAHPIRSQEARRPANNRIYVVRNLFVEALWLEVPSHLLMETWTSVPVIPPNASDPPMPPQALLDLIAREARRENVGKEQKFDKMLDLLTGHYRGS</sequence>
<dbReference type="EMBL" id="CM044701">
    <property type="protein sequence ID" value="KAI5681429.1"/>
    <property type="molecule type" value="Genomic_DNA"/>
</dbReference>
<dbReference type="Proteomes" id="UP001060085">
    <property type="component" value="Linkage Group LG01"/>
</dbReference>
<evidence type="ECO:0000313" key="2">
    <source>
        <dbReference type="Proteomes" id="UP001060085"/>
    </source>
</evidence>
<comment type="caution">
    <text evidence="1">The sequence shown here is derived from an EMBL/GenBank/DDBJ whole genome shotgun (WGS) entry which is preliminary data.</text>
</comment>
<protein>
    <submittedName>
        <fullName evidence="1">Uncharacterized protein</fullName>
    </submittedName>
</protein>
<reference evidence="2" key="1">
    <citation type="journal article" date="2023" name="Nat. Plants">
        <title>Single-cell RNA sequencing provides a high-resolution roadmap for understanding the multicellular compartmentation of specialized metabolism.</title>
        <authorList>
            <person name="Sun S."/>
            <person name="Shen X."/>
            <person name="Li Y."/>
            <person name="Li Y."/>
            <person name="Wang S."/>
            <person name="Li R."/>
            <person name="Zhang H."/>
            <person name="Shen G."/>
            <person name="Guo B."/>
            <person name="Wei J."/>
            <person name="Xu J."/>
            <person name="St-Pierre B."/>
            <person name="Chen S."/>
            <person name="Sun C."/>
        </authorList>
    </citation>
    <scope>NUCLEOTIDE SEQUENCE [LARGE SCALE GENOMIC DNA]</scope>
</reference>
<accession>A0ACC0C960</accession>
<evidence type="ECO:0000313" key="1">
    <source>
        <dbReference type="EMBL" id="KAI5681429.1"/>
    </source>
</evidence>
<proteinExistence type="predicted"/>
<keyword evidence="2" id="KW-1185">Reference proteome</keyword>
<name>A0ACC0C960_CATRO</name>